<comment type="caution">
    <text evidence="1">The sequence shown here is derived from an EMBL/GenBank/DDBJ whole genome shotgun (WGS) entry which is preliminary data.</text>
</comment>
<accession>A0ACB5TRT5</accession>
<evidence type="ECO:0000313" key="2">
    <source>
        <dbReference type="Proteomes" id="UP001165101"/>
    </source>
</evidence>
<keyword evidence="2" id="KW-1185">Reference proteome</keyword>
<dbReference type="EMBL" id="BSXV01001608">
    <property type="protein sequence ID" value="GME93367.1"/>
    <property type="molecule type" value="Genomic_DNA"/>
</dbReference>
<proteinExistence type="predicted"/>
<name>A0ACB5TRT5_CANBO</name>
<gene>
    <name evidence="1" type="ORF">Cboi01_000311400</name>
</gene>
<sequence length="390" mass="45069">MESVPPTLKTYLNPESTSIISSQIESDESSLQLLNSKKLSIDLYTNNKNNNEDNDDSLEIDNIIINKLTNNNNEILIKLIDLNLAKLITIKILIINLFNNLNNFKYSNLLILLIHSNNKLNDLILNLINFKKLINNNKIENNLSNNCFKNLIIHDLIKFIKIDSTLELNNLNSILIKFIFNDNFKSFYFKSSDDNLNLFNNLYDLYNILLETDLNKLDLNELNTSTSTSTPTYTSPTTTSNALIIKDSSVLNSFNELINNLNNIKFKIILNSVTFKNFKKNFKNFNESNENDLIKLNEFIESESNETFKRSISISSNYKYDKLDNNNNNDDDDESLIQQDDDEIKSLISTGDNNNKQLSQLDLDIINSDSFREFYKLKTIKLGINERKIF</sequence>
<organism evidence="1 2">
    <name type="scientific">Candida boidinii</name>
    <name type="common">Yeast</name>
    <dbReference type="NCBI Taxonomy" id="5477"/>
    <lineage>
        <taxon>Eukaryota</taxon>
        <taxon>Fungi</taxon>
        <taxon>Dikarya</taxon>
        <taxon>Ascomycota</taxon>
        <taxon>Saccharomycotina</taxon>
        <taxon>Pichiomycetes</taxon>
        <taxon>Pichiales</taxon>
        <taxon>Pichiaceae</taxon>
        <taxon>Ogataea</taxon>
        <taxon>Ogataea/Candida clade</taxon>
    </lineage>
</organism>
<dbReference type="Proteomes" id="UP001165101">
    <property type="component" value="Unassembled WGS sequence"/>
</dbReference>
<evidence type="ECO:0000313" key="1">
    <source>
        <dbReference type="EMBL" id="GME93367.1"/>
    </source>
</evidence>
<reference evidence="1" key="1">
    <citation type="submission" date="2023-04" db="EMBL/GenBank/DDBJ databases">
        <title>Candida boidinii NBRC 1967.</title>
        <authorList>
            <person name="Ichikawa N."/>
            <person name="Sato H."/>
            <person name="Tonouchi N."/>
        </authorList>
    </citation>
    <scope>NUCLEOTIDE SEQUENCE</scope>
    <source>
        <strain evidence="1">NBRC 1967</strain>
    </source>
</reference>
<protein>
    <submittedName>
        <fullName evidence="1">Unnamed protein product</fullName>
    </submittedName>
</protein>